<proteinExistence type="predicted"/>
<dbReference type="InterPro" id="IPR000073">
    <property type="entry name" value="AB_hydrolase_1"/>
</dbReference>
<evidence type="ECO:0000259" key="2">
    <source>
        <dbReference type="Pfam" id="PF00561"/>
    </source>
</evidence>
<accession>A0A381W598</accession>
<organism evidence="3">
    <name type="scientific">marine metagenome</name>
    <dbReference type="NCBI Taxonomy" id="408172"/>
    <lineage>
        <taxon>unclassified sequences</taxon>
        <taxon>metagenomes</taxon>
        <taxon>ecological metagenomes</taxon>
    </lineage>
</organism>
<sequence length="255" mass="28887">MYSHVFRSGQDPARHPTVILIHGLGGTLNIWDSIASVLERRFSVLRYDLRGHGRSDVPAGDWSLEDFVGDLEAIFIDECLSQAHLVGFSLGGLIVQQFALSYPERVGQLAILSAVAGRTDAERERVQERLHNLEKGDLETNIELALERWFSPKFRQDHPERVQKRIAELRATSPAGYFQAYRVFVLSDLVEHLSQIQCETLVMTGEHDPGSNVRMARLMHETIPTSQLEILPDLRHSVLVESPELIAEKLDLFLR</sequence>
<reference evidence="3" key="1">
    <citation type="submission" date="2018-05" db="EMBL/GenBank/DDBJ databases">
        <authorList>
            <person name="Lanie J.A."/>
            <person name="Ng W.-L."/>
            <person name="Kazmierczak K.M."/>
            <person name="Andrzejewski T.M."/>
            <person name="Davidsen T.M."/>
            <person name="Wayne K.J."/>
            <person name="Tettelin H."/>
            <person name="Glass J.I."/>
            <person name="Rusch D."/>
            <person name="Podicherti R."/>
            <person name="Tsui H.-C.T."/>
            <person name="Winkler M.E."/>
        </authorList>
    </citation>
    <scope>NUCLEOTIDE SEQUENCE</scope>
</reference>
<evidence type="ECO:0000256" key="1">
    <source>
        <dbReference type="ARBA" id="ARBA00022801"/>
    </source>
</evidence>
<feature type="domain" description="AB hydrolase-1" evidence="2">
    <location>
        <begin position="16"/>
        <end position="243"/>
    </location>
</feature>
<dbReference type="GO" id="GO:0016787">
    <property type="term" value="F:hydrolase activity"/>
    <property type="evidence" value="ECO:0007669"/>
    <property type="project" value="UniProtKB-KW"/>
</dbReference>
<dbReference type="InterPro" id="IPR050266">
    <property type="entry name" value="AB_hydrolase_sf"/>
</dbReference>
<gene>
    <name evidence="3" type="ORF">METZ01_LOCUS100538</name>
</gene>
<dbReference type="PANTHER" id="PTHR43798:SF31">
    <property type="entry name" value="AB HYDROLASE SUPERFAMILY PROTEIN YCLE"/>
    <property type="match status" value="1"/>
</dbReference>
<keyword evidence="1" id="KW-0378">Hydrolase</keyword>
<protein>
    <recommendedName>
        <fullName evidence="2">AB hydrolase-1 domain-containing protein</fullName>
    </recommendedName>
</protein>
<dbReference type="EMBL" id="UINC01010742">
    <property type="protein sequence ID" value="SVA47684.1"/>
    <property type="molecule type" value="Genomic_DNA"/>
</dbReference>
<dbReference type="Pfam" id="PF00561">
    <property type="entry name" value="Abhydrolase_1"/>
    <property type="match status" value="1"/>
</dbReference>
<dbReference type="InterPro" id="IPR029058">
    <property type="entry name" value="AB_hydrolase_fold"/>
</dbReference>
<dbReference type="PANTHER" id="PTHR43798">
    <property type="entry name" value="MONOACYLGLYCEROL LIPASE"/>
    <property type="match status" value="1"/>
</dbReference>
<dbReference type="GO" id="GO:0016020">
    <property type="term" value="C:membrane"/>
    <property type="evidence" value="ECO:0007669"/>
    <property type="project" value="TreeGrafter"/>
</dbReference>
<dbReference type="SUPFAM" id="SSF53474">
    <property type="entry name" value="alpha/beta-Hydrolases"/>
    <property type="match status" value="1"/>
</dbReference>
<dbReference type="AlphaFoldDB" id="A0A381W598"/>
<dbReference type="PRINTS" id="PR00111">
    <property type="entry name" value="ABHYDROLASE"/>
</dbReference>
<evidence type="ECO:0000313" key="3">
    <source>
        <dbReference type="EMBL" id="SVA47684.1"/>
    </source>
</evidence>
<dbReference type="Gene3D" id="3.40.50.1820">
    <property type="entry name" value="alpha/beta hydrolase"/>
    <property type="match status" value="1"/>
</dbReference>
<name>A0A381W598_9ZZZZ</name>